<feature type="domain" description="HTH tetR-type" evidence="5">
    <location>
        <begin position="13"/>
        <end position="73"/>
    </location>
</feature>
<evidence type="ECO:0000313" key="7">
    <source>
        <dbReference type="Proteomes" id="UP001596540"/>
    </source>
</evidence>
<keyword evidence="2 4" id="KW-0238">DNA-binding</keyword>
<sequence length="193" mass="21703">MTSERRPGRPRSETRRRAILAAAMAELEERGYADLTIERIAARAGAGKQTIYRWWPSKADVVLDALVDMAETRIALPDEGSLPDDLMAFILATFRQRGQRPVLLGLLAQALLDPVFAKAFRDRFLFRRRAVLRQILDRAVARGEIAPETDPELLIDVVYGVLWYRLMLDHAALDDDAGRQLSSLLLRAARPGP</sequence>
<dbReference type="InterPro" id="IPR050109">
    <property type="entry name" value="HTH-type_TetR-like_transc_reg"/>
</dbReference>
<keyword evidence="1" id="KW-0805">Transcription regulation</keyword>
<name>A0ABW2KE30_9ACTN</name>
<dbReference type="Pfam" id="PF00440">
    <property type="entry name" value="TetR_N"/>
    <property type="match status" value="1"/>
</dbReference>
<dbReference type="Proteomes" id="UP001596540">
    <property type="component" value="Unassembled WGS sequence"/>
</dbReference>
<dbReference type="Pfam" id="PF16859">
    <property type="entry name" value="TetR_C_11"/>
    <property type="match status" value="1"/>
</dbReference>
<evidence type="ECO:0000256" key="1">
    <source>
        <dbReference type="ARBA" id="ARBA00023015"/>
    </source>
</evidence>
<comment type="caution">
    <text evidence="6">The sequence shown here is derived from an EMBL/GenBank/DDBJ whole genome shotgun (WGS) entry which is preliminary data.</text>
</comment>
<keyword evidence="3" id="KW-0804">Transcription</keyword>
<reference evidence="7" key="1">
    <citation type="journal article" date="2019" name="Int. J. Syst. Evol. Microbiol.">
        <title>The Global Catalogue of Microorganisms (GCM) 10K type strain sequencing project: providing services to taxonomists for standard genome sequencing and annotation.</title>
        <authorList>
            <consortium name="The Broad Institute Genomics Platform"/>
            <consortium name="The Broad Institute Genome Sequencing Center for Infectious Disease"/>
            <person name="Wu L."/>
            <person name="Ma J."/>
        </authorList>
    </citation>
    <scope>NUCLEOTIDE SEQUENCE [LARGE SCALE GENOMIC DNA]</scope>
    <source>
        <strain evidence="7">CGMCC 4.7382</strain>
    </source>
</reference>
<dbReference type="Gene3D" id="1.10.357.10">
    <property type="entry name" value="Tetracycline Repressor, domain 2"/>
    <property type="match status" value="1"/>
</dbReference>
<protein>
    <submittedName>
        <fullName evidence="6">TetR/AcrR family transcriptional regulator</fullName>
    </submittedName>
</protein>
<dbReference type="PROSITE" id="PS50977">
    <property type="entry name" value="HTH_TETR_2"/>
    <property type="match status" value="1"/>
</dbReference>
<keyword evidence="7" id="KW-1185">Reference proteome</keyword>
<dbReference type="PANTHER" id="PTHR30055:SF148">
    <property type="entry name" value="TETR-FAMILY TRANSCRIPTIONAL REGULATOR"/>
    <property type="match status" value="1"/>
</dbReference>
<dbReference type="EMBL" id="JBHTBH010000004">
    <property type="protein sequence ID" value="MFC7328203.1"/>
    <property type="molecule type" value="Genomic_DNA"/>
</dbReference>
<dbReference type="InterPro" id="IPR011075">
    <property type="entry name" value="TetR_C"/>
</dbReference>
<dbReference type="RefSeq" id="WP_379870852.1">
    <property type="nucleotide sequence ID" value="NZ_JBHTBH010000004.1"/>
</dbReference>
<organism evidence="6 7">
    <name type="scientific">Marinactinospora rubrisoli</name>
    <dbReference type="NCBI Taxonomy" id="2715399"/>
    <lineage>
        <taxon>Bacteria</taxon>
        <taxon>Bacillati</taxon>
        <taxon>Actinomycetota</taxon>
        <taxon>Actinomycetes</taxon>
        <taxon>Streptosporangiales</taxon>
        <taxon>Nocardiopsidaceae</taxon>
        <taxon>Marinactinospora</taxon>
    </lineage>
</organism>
<dbReference type="SUPFAM" id="SSF46689">
    <property type="entry name" value="Homeodomain-like"/>
    <property type="match status" value="1"/>
</dbReference>
<evidence type="ECO:0000313" key="6">
    <source>
        <dbReference type="EMBL" id="MFC7328203.1"/>
    </source>
</evidence>
<gene>
    <name evidence="6" type="ORF">ACFQRF_10665</name>
</gene>
<dbReference type="InterPro" id="IPR009057">
    <property type="entry name" value="Homeodomain-like_sf"/>
</dbReference>
<dbReference type="Gene3D" id="1.10.10.60">
    <property type="entry name" value="Homeodomain-like"/>
    <property type="match status" value="1"/>
</dbReference>
<dbReference type="InterPro" id="IPR001647">
    <property type="entry name" value="HTH_TetR"/>
</dbReference>
<feature type="DNA-binding region" description="H-T-H motif" evidence="4">
    <location>
        <begin position="36"/>
        <end position="55"/>
    </location>
</feature>
<dbReference type="PRINTS" id="PR00455">
    <property type="entry name" value="HTHTETR"/>
</dbReference>
<proteinExistence type="predicted"/>
<dbReference type="PANTHER" id="PTHR30055">
    <property type="entry name" value="HTH-TYPE TRANSCRIPTIONAL REGULATOR RUTR"/>
    <property type="match status" value="1"/>
</dbReference>
<evidence type="ECO:0000256" key="2">
    <source>
        <dbReference type="ARBA" id="ARBA00023125"/>
    </source>
</evidence>
<evidence type="ECO:0000259" key="5">
    <source>
        <dbReference type="PROSITE" id="PS50977"/>
    </source>
</evidence>
<accession>A0ABW2KE30</accession>
<dbReference type="InterPro" id="IPR036271">
    <property type="entry name" value="Tet_transcr_reg_TetR-rel_C_sf"/>
</dbReference>
<evidence type="ECO:0000256" key="4">
    <source>
        <dbReference type="PROSITE-ProRule" id="PRU00335"/>
    </source>
</evidence>
<evidence type="ECO:0000256" key="3">
    <source>
        <dbReference type="ARBA" id="ARBA00023163"/>
    </source>
</evidence>
<dbReference type="SUPFAM" id="SSF48498">
    <property type="entry name" value="Tetracyclin repressor-like, C-terminal domain"/>
    <property type="match status" value="1"/>
</dbReference>